<feature type="domain" description="Histidine kinase" evidence="7">
    <location>
        <begin position="609"/>
        <end position="827"/>
    </location>
</feature>
<dbReference type="InterPro" id="IPR011006">
    <property type="entry name" value="CheY-like_superfamily"/>
</dbReference>
<dbReference type="Pfam" id="PF01590">
    <property type="entry name" value="GAF"/>
    <property type="match status" value="1"/>
</dbReference>
<dbReference type="Pfam" id="PF00512">
    <property type="entry name" value="HisKA"/>
    <property type="match status" value="1"/>
</dbReference>
<dbReference type="Gene3D" id="2.10.70.100">
    <property type="match status" value="1"/>
</dbReference>
<comment type="catalytic activity">
    <reaction evidence="1">
        <text>ATP + protein L-histidine = ADP + protein N-phospho-L-histidine.</text>
        <dbReference type="EC" id="2.7.13.3"/>
    </reaction>
</comment>
<dbReference type="RefSeq" id="WP_283443448.1">
    <property type="nucleotide sequence ID" value="NZ_FXUL01000013.1"/>
</dbReference>
<evidence type="ECO:0000256" key="2">
    <source>
        <dbReference type="ARBA" id="ARBA00012438"/>
    </source>
</evidence>
<dbReference type="SUPFAM" id="SSF47384">
    <property type="entry name" value="Homodimeric domain of signal transducing histidine kinase"/>
    <property type="match status" value="1"/>
</dbReference>
<dbReference type="SUPFAM" id="SSF55874">
    <property type="entry name" value="ATPase domain of HSP90 chaperone/DNA topoisomerase II/histidine kinase"/>
    <property type="match status" value="1"/>
</dbReference>
<dbReference type="SMART" id="SM00448">
    <property type="entry name" value="REC"/>
    <property type="match status" value="1"/>
</dbReference>
<dbReference type="CDD" id="cd17580">
    <property type="entry name" value="REC_2_DhkD-like"/>
    <property type="match status" value="1"/>
</dbReference>
<dbReference type="PANTHER" id="PTHR43547:SF2">
    <property type="entry name" value="HYBRID SIGNAL TRANSDUCTION HISTIDINE KINASE C"/>
    <property type="match status" value="1"/>
</dbReference>
<feature type="modified residue" description="4-aspartylphosphate" evidence="6">
    <location>
        <position position="901"/>
    </location>
</feature>
<dbReference type="SMART" id="SM00091">
    <property type="entry name" value="PAS"/>
    <property type="match status" value="3"/>
</dbReference>
<dbReference type="PROSITE" id="PS50110">
    <property type="entry name" value="RESPONSE_REGULATORY"/>
    <property type="match status" value="1"/>
</dbReference>
<dbReference type="InterPro" id="IPR013656">
    <property type="entry name" value="PAS_4"/>
</dbReference>
<keyword evidence="11" id="KW-1185">Reference proteome</keyword>
<dbReference type="Gene3D" id="1.10.287.130">
    <property type="match status" value="1"/>
</dbReference>
<sequence length="974" mass="106644">MQSYSRFDLLSGSGEVRARMRSHDWSGSPLGRPETWPSSLRTAVGILLNSSYPMFVAWGPDLNMLFNDAYIPILGNKQADALGMPFATLWSDIWAEIRPLVETALSGESIFADNLLLMMDRNGFPEETYFTFSYSPIHDESGSVAGMFCACTETTRQILGERRQRFQLEVADQLRGLSEPDRIITAASALLGQHLKLTRVVYAELDLSQQALRVDSEWNDGSVDGIAGARFSFAQLGDAMMEGVQRGGPFWVADVETDSRTASQAAAYSRLAARALLAVPLRASARGQSLLVLTQAAPRRWRDDDVALAEDIAERIWSAVERSHAETSRRRAEAALSRQLAAEGDRLRGLFEQAPGFMAVLRGPQHVFELANAAFLRLVNRRKLVGMRIADALPELAPQGFFALLDQVYANGKPFFGHEALLVLQPAPDEPATERFIDFIYQPVLEVDGSVSGIFIEGYDVTDRRLAADAVRDSEERLREGLQAGRMVVWDWDLKSNEVSYSFNAMDVFGHGPADAPPNWGAVHPDDLPVAIAAAQKAIDARDGYESTLRMIRPDNGEVIWVEVRGKVLCDAAGMPLVMRGISIDITERKRAEEALRTADRRKDEFLAMLAHELRNPLAPISTAAELLKLAQVSEPRIARTSEIISRQVEHMTSLIDDLLDVSRVTRGLVTLEKDIVLLDQVIANTVEQVRPLVESRRHQLTVDIAPDIPPLLGDRTRLVQICTNLLNNAAKYTPPGGELLLRARVEDGALALLVRDNGIGIAADLLPQVFDLFTQGERSPDRAQGGLGLGLALVKSLVELHGGSVNAESGGAGRGSDFTVRLPLPALHADPAAMRSDPLSAGQAAPATQLHLMLVDDNVDAANTLAMLLELQGYVVSVAYRAQDALDRAANGAPGIFLLDIGLPDMDGYQLAKRLREQPATSDAVLIALTGYGQEQDRRRSEQAGFDYHLVKPVEIDRLSTLLAQLSQTARAE</sequence>
<evidence type="ECO:0000313" key="10">
    <source>
        <dbReference type="EMBL" id="SMP68078.1"/>
    </source>
</evidence>
<dbReference type="Pfam" id="PF08448">
    <property type="entry name" value="PAS_4"/>
    <property type="match status" value="2"/>
</dbReference>
<dbReference type="SMART" id="SM00065">
    <property type="entry name" value="GAF"/>
    <property type="match status" value="1"/>
</dbReference>
<name>A0ABY1QDD4_9BURK</name>
<dbReference type="PRINTS" id="PR00344">
    <property type="entry name" value="BCTRLSENSOR"/>
</dbReference>
<dbReference type="SMART" id="SM00387">
    <property type="entry name" value="HATPase_c"/>
    <property type="match status" value="1"/>
</dbReference>
<keyword evidence="5" id="KW-0418">Kinase</keyword>
<dbReference type="EMBL" id="FXUL01000013">
    <property type="protein sequence ID" value="SMP68078.1"/>
    <property type="molecule type" value="Genomic_DNA"/>
</dbReference>
<dbReference type="SUPFAM" id="SSF55785">
    <property type="entry name" value="PYP-like sensor domain (PAS domain)"/>
    <property type="match status" value="3"/>
</dbReference>
<dbReference type="SUPFAM" id="SSF55781">
    <property type="entry name" value="GAF domain-like"/>
    <property type="match status" value="1"/>
</dbReference>
<dbReference type="InterPro" id="IPR000700">
    <property type="entry name" value="PAS-assoc_C"/>
</dbReference>
<dbReference type="SUPFAM" id="SSF52172">
    <property type="entry name" value="CheY-like"/>
    <property type="match status" value="1"/>
</dbReference>
<keyword evidence="4" id="KW-0808">Transferase</keyword>
<dbReference type="SMART" id="SM00086">
    <property type="entry name" value="PAC"/>
    <property type="match status" value="2"/>
</dbReference>
<accession>A0ABY1QDD4</accession>
<dbReference type="Pfam" id="PF00072">
    <property type="entry name" value="Response_reg"/>
    <property type="match status" value="1"/>
</dbReference>
<dbReference type="InterPro" id="IPR036097">
    <property type="entry name" value="HisK_dim/P_sf"/>
</dbReference>
<dbReference type="Gene3D" id="3.30.450.40">
    <property type="match status" value="1"/>
</dbReference>
<dbReference type="PROSITE" id="PS50109">
    <property type="entry name" value="HIS_KIN"/>
    <property type="match status" value="1"/>
</dbReference>
<dbReference type="Proteomes" id="UP001158049">
    <property type="component" value="Unassembled WGS sequence"/>
</dbReference>
<dbReference type="Gene3D" id="3.40.50.2300">
    <property type="match status" value="1"/>
</dbReference>
<feature type="domain" description="Response regulatory" evidence="8">
    <location>
        <begin position="852"/>
        <end position="968"/>
    </location>
</feature>
<dbReference type="InterPro" id="IPR029016">
    <property type="entry name" value="GAF-like_dom_sf"/>
</dbReference>
<dbReference type="InterPro" id="IPR003594">
    <property type="entry name" value="HATPase_dom"/>
</dbReference>
<dbReference type="SMART" id="SM00388">
    <property type="entry name" value="HisKA"/>
    <property type="match status" value="1"/>
</dbReference>
<dbReference type="InterPro" id="IPR013655">
    <property type="entry name" value="PAS_fold_3"/>
</dbReference>
<dbReference type="InterPro" id="IPR005467">
    <property type="entry name" value="His_kinase_dom"/>
</dbReference>
<evidence type="ECO:0000259" key="7">
    <source>
        <dbReference type="PROSITE" id="PS50109"/>
    </source>
</evidence>
<dbReference type="InterPro" id="IPR001610">
    <property type="entry name" value="PAC"/>
</dbReference>
<dbReference type="InterPro" id="IPR036890">
    <property type="entry name" value="HATPase_C_sf"/>
</dbReference>
<dbReference type="InterPro" id="IPR003018">
    <property type="entry name" value="GAF"/>
</dbReference>
<evidence type="ECO:0000256" key="6">
    <source>
        <dbReference type="PROSITE-ProRule" id="PRU00169"/>
    </source>
</evidence>
<evidence type="ECO:0000259" key="8">
    <source>
        <dbReference type="PROSITE" id="PS50110"/>
    </source>
</evidence>
<keyword evidence="3 6" id="KW-0597">Phosphoprotein</keyword>
<comment type="caution">
    <text evidence="10">The sequence shown here is derived from an EMBL/GenBank/DDBJ whole genome shotgun (WGS) entry which is preliminary data.</text>
</comment>
<dbReference type="EC" id="2.7.13.3" evidence="2"/>
<evidence type="ECO:0000256" key="4">
    <source>
        <dbReference type="ARBA" id="ARBA00022679"/>
    </source>
</evidence>
<dbReference type="NCBIfam" id="TIGR00229">
    <property type="entry name" value="sensory_box"/>
    <property type="match status" value="1"/>
</dbReference>
<dbReference type="PANTHER" id="PTHR43547">
    <property type="entry name" value="TWO-COMPONENT HISTIDINE KINASE"/>
    <property type="match status" value="1"/>
</dbReference>
<dbReference type="InterPro" id="IPR035965">
    <property type="entry name" value="PAS-like_dom_sf"/>
</dbReference>
<dbReference type="InterPro" id="IPR001789">
    <property type="entry name" value="Sig_transdc_resp-reg_receiver"/>
</dbReference>
<dbReference type="Pfam" id="PF02518">
    <property type="entry name" value="HATPase_c"/>
    <property type="match status" value="1"/>
</dbReference>
<dbReference type="InterPro" id="IPR003661">
    <property type="entry name" value="HisK_dim/P_dom"/>
</dbReference>
<dbReference type="CDD" id="cd00075">
    <property type="entry name" value="HATPase"/>
    <property type="match status" value="1"/>
</dbReference>
<feature type="domain" description="PAC" evidence="9">
    <location>
        <begin position="545"/>
        <end position="598"/>
    </location>
</feature>
<dbReference type="Gene3D" id="3.30.565.10">
    <property type="entry name" value="Histidine kinase-like ATPase, C-terminal domain"/>
    <property type="match status" value="1"/>
</dbReference>
<dbReference type="PROSITE" id="PS50113">
    <property type="entry name" value="PAC"/>
    <property type="match status" value="1"/>
</dbReference>
<evidence type="ECO:0000256" key="1">
    <source>
        <dbReference type="ARBA" id="ARBA00000085"/>
    </source>
</evidence>
<evidence type="ECO:0000259" key="9">
    <source>
        <dbReference type="PROSITE" id="PS50113"/>
    </source>
</evidence>
<evidence type="ECO:0000313" key="11">
    <source>
        <dbReference type="Proteomes" id="UP001158049"/>
    </source>
</evidence>
<organism evidence="10 11">
    <name type="scientific">Noviherbaspirillum suwonense</name>
    <dbReference type="NCBI Taxonomy" id="1224511"/>
    <lineage>
        <taxon>Bacteria</taxon>
        <taxon>Pseudomonadati</taxon>
        <taxon>Pseudomonadota</taxon>
        <taxon>Betaproteobacteria</taxon>
        <taxon>Burkholderiales</taxon>
        <taxon>Oxalobacteraceae</taxon>
        <taxon>Noviherbaspirillum</taxon>
    </lineage>
</organism>
<evidence type="ECO:0000256" key="3">
    <source>
        <dbReference type="ARBA" id="ARBA00022553"/>
    </source>
</evidence>
<dbReference type="Gene3D" id="3.30.450.20">
    <property type="entry name" value="PAS domain"/>
    <property type="match status" value="3"/>
</dbReference>
<gene>
    <name evidence="10" type="ORF">SAMN06295970_11398</name>
</gene>
<dbReference type="InterPro" id="IPR000014">
    <property type="entry name" value="PAS"/>
</dbReference>
<dbReference type="Pfam" id="PF08447">
    <property type="entry name" value="PAS_3"/>
    <property type="match status" value="1"/>
</dbReference>
<reference evidence="10 11" key="1">
    <citation type="submission" date="2017-05" db="EMBL/GenBank/DDBJ databases">
        <authorList>
            <person name="Varghese N."/>
            <person name="Submissions S."/>
        </authorList>
    </citation>
    <scope>NUCLEOTIDE SEQUENCE [LARGE SCALE GENOMIC DNA]</scope>
    <source>
        <strain evidence="10 11">DSM 26001</strain>
    </source>
</reference>
<dbReference type="InterPro" id="IPR004358">
    <property type="entry name" value="Sig_transdc_His_kin-like_C"/>
</dbReference>
<dbReference type="CDD" id="cd00082">
    <property type="entry name" value="HisKA"/>
    <property type="match status" value="1"/>
</dbReference>
<proteinExistence type="predicted"/>
<dbReference type="CDD" id="cd00130">
    <property type="entry name" value="PAS"/>
    <property type="match status" value="1"/>
</dbReference>
<protein>
    <recommendedName>
        <fullName evidence="2">histidine kinase</fullName>
        <ecNumber evidence="2">2.7.13.3</ecNumber>
    </recommendedName>
</protein>
<evidence type="ECO:0000256" key="5">
    <source>
        <dbReference type="ARBA" id="ARBA00022777"/>
    </source>
</evidence>